<reference evidence="3" key="2">
    <citation type="submission" date="2019-11" db="EMBL/GenBank/DDBJ databases">
        <authorList>
            <person name="Feng L."/>
        </authorList>
    </citation>
    <scope>NUCLEOTIDE SEQUENCE</scope>
    <source>
        <strain evidence="3">BdentiumLFYP24</strain>
    </source>
</reference>
<gene>
    <name evidence="3" type="ORF">BDLFYP24_01802</name>
    <name evidence="2" type="ORF">GBB04_00275</name>
</gene>
<dbReference type="Proteomes" id="UP000429211">
    <property type="component" value="Unassembled WGS sequence"/>
</dbReference>
<accession>A0A6N2T694</accession>
<sequence length="286" mass="32295">MNEPTNESQPTPSQIQPAQTNPNKPAPAGMCQVCGRECRIRTTLCEECEITLKGWIRDYPVWIRALREFLDSTAHYGGRQSWRVNLPAAPTPIRLSVIDHLREIEDATTALWRRLYAPPAMPWATSIVHPPIVDMLKACWSCRRLNRLPDIGLIYDDWRRLARRTLSVIDVPPAKHGIGRCLNPLCGVKLTAEVGAASVACPVCGNVYRVMDVRLGFLRECIESGRAFTAGECAELLRECGFQCNANTIRSWRKRGRIQPAGQNEKGRPLYRLSDVHRQVSRRDSI</sequence>
<reference evidence="2 4" key="1">
    <citation type="journal article" date="2019" name="Nat. Med.">
        <title>A library of human gut bacterial isolates paired with longitudinal multiomics data enables mechanistic microbiome research.</title>
        <authorList>
            <person name="Poyet M."/>
            <person name="Groussin M."/>
            <person name="Gibbons S.M."/>
            <person name="Avila-Pacheco J."/>
            <person name="Jiang X."/>
            <person name="Kearney S.M."/>
            <person name="Perrotta A.R."/>
            <person name="Berdy B."/>
            <person name="Zhao S."/>
            <person name="Lieberman T.D."/>
            <person name="Swanson P.K."/>
            <person name="Smith M."/>
            <person name="Roesemann S."/>
            <person name="Alexander J.E."/>
            <person name="Rich S.A."/>
            <person name="Livny J."/>
            <person name="Vlamakis H."/>
            <person name="Clish C."/>
            <person name="Bullock K."/>
            <person name="Deik A."/>
            <person name="Scott J."/>
            <person name="Pierce K.A."/>
            <person name="Xavier R.J."/>
            <person name="Alm E.J."/>
        </authorList>
    </citation>
    <scope>NUCLEOTIDE SEQUENCE [LARGE SCALE GENOMIC DNA]</scope>
    <source>
        <strain evidence="2 4">BIOML-A2</strain>
    </source>
</reference>
<organism evidence="3">
    <name type="scientific">Bifidobacterium dentium</name>
    <dbReference type="NCBI Taxonomy" id="1689"/>
    <lineage>
        <taxon>Bacteria</taxon>
        <taxon>Bacillati</taxon>
        <taxon>Actinomycetota</taxon>
        <taxon>Actinomycetes</taxon>
        <taxon>Bifidobacteriales</taxon>
        <taxon>Bifidobacteriaceae</taxon>
        <taxon>Bifidobacterium</taxon>
    </lineage>
</organism>
<evidence type="ECO:0000313" key="4">
    <source>
        <dbReference type="Proteomes" id="UP000429211"/>
    </source>
</evidence>
<evidence type="ECO:0000313" key="2">
    <source>
        <dbReference type="EMBL" id="KAB7462268.1"/>
    </source>
</evidence>
<feature type="region of interest" description="Disordered" evidence="1">
    <location>
        <begin position="1"/>
        <end position="27"/>
    </location>
</feature>
<dbReference type="EMBL" id="WDPD01000001">
    <property type="protein sequence ID" value="KAB7462268.1"/>
    <property type="molecule type" value="Genomic_DNA"/>
</dbReference>
<proteinExistence type="predicted"/>
<evidence type="ECO:0000256" key="1">
    <source>
        <dbReference type="SAM" id="MobiDB-lite"/>
    </source>
</evidence>
<name>A0A6N2T694_9BIFI</name>
<dbReference type="AlphaFoldDB" id="A0A6N2T694"/>
<feature type="compositionally biased region" description="Polar residues" evidence="1">
    <location>
        <begin position="1"/>
        <end position="23"/>
    </location>
</feature>
<dbReference type="RefSeq" id="WP_129879715.1">
    <property type="nucleotide sequence ID" value="NZ_CACRSP010000004.1"/>
</dbReference>
<protein>
    <recommendedName>
        <fullName evidence="5">DNA-binding protein</fullName>
    </recommendedName>
</protein>
<evidence type="ECO:0008006" key="5">
    <source>
        <dbReference type="Google" id="ProtNLM"/>
    </source>
</evidence>
<dbReference type="EMBL" id="CACRSP010000004">
    <property type="protein sequence ID" value="VYS99991.1"/>
    <property type="molecule type" value="Genomic_DNA"/>
</dbReference>
<evidence type="ECO:0000313" key="3">
    <source>
        <dbReference type="EMBL" id="VYS99991.1"/>
    </source>
</evidence>